<dbReference type="Proteomes" id="UP001177769">
    <property type="component" value="Chromosome"/>
</dbReference>
<keyword evidence="3" id="KW-1185">Reference proteome</keyword>
<organism evidence="2 3">
    <name type="scientific">Paucibacter sediminis</name>
    <dbReference type="NCBI Taxonomy" id="3019553"/>
    <lineage>
        <taxon>Bacteria</taxon>
        <taxon>Pseudomonadati</taxon>
        <taxon>Pseudomonadota</taxon>
        <taxon>Betaproteobacteria</taxon>
        <taxon>Burkholderiales</taxon>
        <taxon>Sphaerotilaceae</taxon>
        <taxon>Roseateles</taxon>
    </lineage>
</organism>
<feature type="chain" id="PRO_5041659940" evidence="1">
    <location>
        <begin position="26"/>
        <end position="148"/>
    </location>
</feature>
<gene>
    <name evidence="2" type="ORF">PFX98_14510</name>
</gene>
<protein>
    <submittedName>
        <fullName evidence="2">Uncharacterized protein</fullName>
    </submittedName>
</protein>
<dbReference type="AlphaFoldDB" id="A0AA95SNV1"/>
<reference evidence="2" key="1">
    <citation type="submission" date="2023-01" db="EMBL/GenBank/DDBJ databases">
        <title>Whole genome sequence of Paucibacter sp. S2-9 isolated from pond sediment.</title>
        <authorList>
            <person name="Jung J.Y."/>
        </authorList>
    </citation>
    <scope>NUCLEOTIDE SEQUENCE</scope>
    <source>
        <strain evidence="2">S2-9</strain>
    </source>
</reference>
<evidence type="ECO:0000313" key="3">
    <source>
        <dbReference type="Proteomes" id="UP001177769"/>
    </source>
</evidence>
<name>A0AA95SNV1_9BURK</name>
<sequence length="148" mass="16571">MSLTRIAIASLFASATLMLGSAASAQSSSYTPGTVWTFSHIKVEPGQFENYMDFLAKTWKKSNEFGMKEGTVVSYHVFSVNNPREGEPDLILAIEAKDYMNNADQQALQKKFEAFMAMDQRKMDQAGGERKVMRKLAGSMELQELKLK</sequence>
<dbReference type="RefSeq" id="WP_285231215.1">
    <property type="nucleotide sequence ID" value="NZ_CP116346.1"/>
</dbReference>
<dbReference type="EMBL" id="CP116346">
    <property type="protein sequence ID" value="WIT10146.1"/>
    <property type="molecule type" value="Genomic_DNA"/>
</dbReference>
<feature type="signal peptide" evidence="1">
    <location>
        <begin position="1"/>
        <end position="25"/>
    </location>
</feature>
<evidence type="ECO:0000313" key="2">
    <source>
        <dbReference type="EMBL" id="WIT10146.1"/>
    </source>
</evidence>
<proteinExistence type="predicted"/>
<keyword evidence="1" id="KW-0732">Signal</keyword>
<evidence type="ECO:0000256" key="1">
    <source>
        <dbReference type="SAM" id="SignalP"/>
    </source>
</evidence>
<dbReference type="KEGG" id="pais:PFX98_14510"/>
<accession>A0AA95SNV1</accession>